<dbReference type="VEuPathDB" id="FungiDB:PV06_03812"/>
<feature type="region of interest" description="Disordered" evidence="1">
    <location>
        <begin position="303"/>
        <end position="399"/>
    </location>
</feature>
<keyword evidence="3" id="KW-1185">Reference proteome</keyword>
<gene>
    <name evidence="2" type="ORF">PV06_03812</name>
</gene>
<feature type="compositionally biased region" description="Polar residues" evidence="1">
    <location>
        <begin position="336"/>
        <end position="375"/>
    </location>
</feature>
<dbReference type="GeneID" id="27355886"/>
<dbReference type="OrthoDB" id="4207369at2759"/>
<evidence type="ECO:0000313" key="3">
    <source>
        <dbReference type="Proteomes" id="UP000053342"/>
    </source>
</evidence>
<dbReference type="STRING" id="215243.A0A0D2EBR7"/>
<sequence length="650" mass="71362">MTTPTPTRRHQSFEPTPFIPSSSPTERSSSVSPARSLKGPTYTFTPKRIKSLPRAWERRPLTPYVPRNDVQKIWKRVPLGEIKASAGDGWRKQQGGNVNGRPVKRLKVTLQEGGKENVIQYLPSKWEDGVGVNSPKRKAVHTAGGFVAVNAAPLGEDDDNPPDEVAGEKVDVDLEGSSVTRVELVNNGSERIEMAGADGEVLPPEEPGEDRLSRDVLDSVDSSTRSEEKDHTATLNSEETAEIEESAVTSIALDETLDPARQTQECEADSLSNTSQTANQIFSLSTDHDDTAYLHDFLTRARAQKAAKQQAEATSPDQEASPVHDMDTKGPDERTSSNTPTTCHVENIQESTVPTSNTCDGTPTLQADQDTEPNATSPRRSSRLTTRLPRPQKPLTTVPSNISLKRLNGTEFIATQRETQSLAMTTRANTKRNKADAINVQLKLIQLAAEQKAQAGQVRPPQQVQKQDGAAERKKRKRTKVVSWDNTIARFEDGEEVSNSSLNLMEDDTEAQGQNLCVASTEDTSGPGRSEIAENRDQTEQHVEESRENDEFPRDEKKQVTRKVRRLRKMNVGTVNGTPAPKRRASLGIPVPTGAASALLSNVMGESTEREMAGFLEEAAKQTSIVPMGRGERGTMMNASTKPRILRRRT</sequence>
<feature type="region of interest" description="Disordered" evidence="1">
    <location>
        <begin position="1"/>
        <end position="44"/>
    </location>
</feature>
<feature type="region of interest" description="Disordered" evidence="1">
    <location>
        <begin position="453"/>
        <end position="479"/>
    </location>
</feature>
<dbReference type="AlphaFoldDB" id="A0A0D2EBR7"/>
<name>A0A0D2EBR7_9EURO</name>
<dbReference type="RefSeq" id="XP_016265635.1">
    <property type="nucleotide sequence ID" value="XM_016404630.1"/>
</dbReference>
<evidence type="ECO:0000313" key="2">
    <source>
        <dbReference type="EMBL" id="KIW45419.1"/>
    </source>
</evidence>
<feature type="region of interest" description="Disordered" evidence="1">
    <location>
        <begin position="628"/>
        <end position="650"/>
    </location>
</feature>
<dbReference type="HOGENOM" id="CLU_031487_0_0_1"/>
<feature type="compositionally biased region" description="Basic and acidic residues" evidence="1">
    <location>
        <begin position="322"/>
        <end position="335"/>
    </location>
</feature>
<accession>A0A0D2EBR7</accession>
<feature type="compositionally biased region" description="Low complexity" evidence="1">
    <location>
        <begin position="20"/>
        <end position="33"/>
    </location>
</feature>
<dbReference type="Proteomes" id="UP000053342">
    <property type="component" value="Unassembled WGS sequence"/>
</dbReference>
<evidence type="ECO:0000256" key="1">
    <source>
        <dbReference type="SAM" id="MobiDB-lite"/>
    </source>
</evidence>
<feature type="compositionally biased region" description="Low complexity" evidence="1">
    <location>
        <begin position="376"/>
        <end position="389"/>
    </location>
</feature>
<dbReference type="EMBL" id="KN847334">
    <property type="protein sequence ID" value="KIW45419.1"/>
    <property type="molecule type" value="Genomic_DNA"/>
</dbReference>
<feature type="region of interest" description="Disordered" evidence="1">
    <location>
        <begin position="520"/>
        <end position="562"/>
    </location>
</feature>
<feature type="region of interest" description="Disordered" evidence="1">
    <location>
        <begin position="218"/>
        <end position="243"/>
    </location>
</feature>
<protein>
    <submittedName>
        <fullName evidence="2">Uncharacterized protein</fullName>
    </submittedName>
</protein>
<proteinExistence type="predicted"/>
<organism evidence="2 3">
    <name type="scientific">Exophiala oligosperma</name>
    <dbReference type="NCBI Taxonomy" id="215243"/>
    <lineage>
        <taxon>Eukaryota</taxon>
        <taxon>Fungi</taxon>
        <taxon>Dikarya</taxon>
        <taxon>Ascomycota</taxon>
        <taxon>Pezizomycotina</taxon>
        <taxon>Eurotiomycetes</taxon>
        <taxon>Chaetothyriomycetidae</taxon>
        <taxon>Chaetothyriales</taxon>
        <taxon>Herpotrichiellaceae</taxon>
        <taxon>Exophiala</taxon>
    </lineage>
</organism>
<feature type="compositionally biased region" description="Basic and acidic residues" evidence="1">
    <location>
        <begin position="531"/>
        <end position="559"/>
    </location>
</feature>
<reference evidence="2 3" key="1">
    <citation type="submission" date="2015-01" db="EMBL/GenBank/DDBJ databases">
        <title>The Genome Sequence of Exophiala oligosperma CBS72588.</title>
        <authorList>
            <consortium name="The Broad Institute Genomics Platform"/>
            <person name="Cuomo C."/>
            <person name="de Hoog S."/>
            <person name="Gorbushina A."/>
            <person name="Stielow B."/>
            <person name="Teixiera M."/>
            <person name="Abouelleil A."/>
            <person name="Chapman S.B."/>
            <person name="Priest M."/>
            <person name="Young S.K."/>
            <person name="Wortman J."/>
            <person name="Nusbaum C."/>
            <person name="Birren B."/>
        </authorList>
    </citation>
    <scope>NUCLEOTIDE SEQUENCE [LARGE SCALE GENOMIC DNA]</scope>
    <source>
        <strain evidence="2 3">CBS 72588</strain>
    </source>
</reference>